<dbReference type="InterPro" id="IPR028889">
    <property type="entry name" value="USP"/>
</dbReference>
<feature type="domain" description="UBP-type" evidence="6">
    <location>
        <begin position="52"/>
        <end position="151"/>
    </location>
</feature>
<dbReference type="PANTHER" id="PTHR21646:SF16">
    <property type="entry name" value="U4_U6.U5 TRI-SNRNP-ASSOCIATED PROTEIN 2"/>
    <property type="match status" value="1"/>
</dbReference>
<dbReference type="InterPro" id="IPR001607">
    <property type="entry name" value="Znf_UBP"/>
</dbReference>
<dbReference type="PROSITE" id="PS50235">
    <property type="entry name" value="USP_3"/>
    <property type="match status" value="1"/>
</dbReference>
<evidence type="ECO:0000256" key="1">
    <source>
        <dbReference type="ARBA" id="ARBA00022723"/>
    </source>
</evidence>
<dbReference type="AlphaFoldDB" id="A0A1E4SZD1"/>
<dbReference type="Pfam" id="PF00443">
    <property type="entry name" value="UCH"/>
    <property type="match status" value="1"/>
</dbReference>
<dbReference type="Pfam" id="PF02148">
    <property type="entry name" value="zf-UBP"/>
    <property type="match status" value="1"/>
</dbReference>
<dbReference type="InterPro" id="IPR013083">
    <property type="entry name" value="Znf_RING/FYVE/PHD"/>
</dbReference>
<evidence type="ECO:0000313" key="8">
    <source>
        <dbReference type="Proteomes" id="UP000094801"/>
    </source>
</evidence>
<evidence type="ECO:0008006" key="9">
    <source>
        <dbReference type="Google" id="ProtNLM"/>
    </source>
</evidence>
<dbReference type="EMBL" id="KV453855">
    <property type="protein sequence ID" value="ODV84848.1"/>
    <property type="molecule type" value="Genomic_DNA"/>
</dbReference>
<organism evidence="7 8">
    <name type="scientific">[Candida] arabinofermentans NRRL YB-2248</name>
    <dbReference type="NCBI Taxonomy" id="983967"/>
    <lineage>
        <taxon>Eukaryota</taxon>
        <taxon>Fungi</taxon>
        <taxon>Dikarya</taxon>
        <taxon>Ascomycota</taxon>
        <taxon>Saccharomycotina</taxon>
        <taxon>Pichiomycetes</taxon>
        <taxon>Pichiales</taxon>
        <taxon>Pichiaceae</taxon>
        <taxon>Ogataea</taxon>
        <taxon>Ogataea/Candida clade</taxon>
    </lineage>
</organism>
<evidence type="ECO:0000313" key="7">
    <source>
        <dbReference type="EMBL" id="ODV84848.1"/>
    </source>
</evidence>
<evidence type="ECO:0000256" key="2">
    <source>
        <dbReference type="ARBA" id="ARBA00022771"/>
    </source>
</evidence>
<dbReference type="InterPro" id="IPR001394">
    <property type="entry name" value="Peptidase_C19_UCH"/>
</dbReference>
<dbReference type="GO" id="GO:0016579">
    <property type="term" value="P:protein deubiquitination"/>
    <property type="evidence" value="ECO:0007669"/>
    <property type="project" value="InterPro"/>
</dbReference>
<keyword evidence="1" id="KW-0479">Metal-binding</keyword>
<gene>
    <name evidence="7" type="ORF">CANARDRAFT_8419</name>
</gene>
<sequence>MVERKHKIDEDSELAVKRAKQVEEDVDGDDEFADLTDDEAVVVGKSNLQPRNFNLYLETINKKILDFDFEKVCTISLSNTNVYGCLVCNKYLRGRNKDSEVFQHSINENHHVFINFHTLQFYIMPENYELDTKTTESLKEIQLLVNPTYKPNDLKKLYTDKSMCLDLNKQPYRRGFIGLNNSGLNDYSNVIIQSLSHVKSLRDFILMTDSRTFEQLNLVAKFSLVVRKLWWAHLYKPHLSTHELMALIESRSKKLFSLHSCSKPKDFLLWLLNQLNDELSGIKQSIVSKIFQGKLLVNGDKRIKFWLLTLDLPQVTLFKDGMKLTVPQFELNELIEQKKYKFVKLPTVLVICIDRMKNDTKIVGISGSKMNPSIVKFNPERLTIGDVNYRLIANVVFDNNFEDSSITSSDDNHNDHYKVQLLDDVRNEWLEINDLKFKTIEKDLLFLDQSYLQFWEKI</sequence>
<dbReference type="SUPFAM" id="SSF57850">
    <property type="entry name" value="RING/U-box"/>
    <property type="match status" value="1"/>
</dbReference>
<proteinExistence type="predicted"/>
<keyword evidence="2 4" id="KW-0863">Zinc-finger</keyword>
<dbReference type="GO" id="GO:0004843">
    <property type="term" value="F:cysteine-type deubiquitinase activity"/>
    <property type="evidence" value="ECO:0007669"/>
    <property type="project" value="InterPro"/>
</dbReference>
<dbReference type="Proteomes" id="UP000094801">
    <property type="component" value="Unassembled WGS sequence"/>
</dbReference>
<dbReference type="Gene3D" id="3.30.40.10">
    <property type="entry name" value="Zinc/RING finger domain, C3HC4 (zinc finger)"/>
    <property type="match status" value="1"/>
</dbReference>
<keyword evidence="3" id="KW-0862">Zinc</keyword>
<evidence type="ECO:0000259" key="6">
    <source>
        <dbReference type="PROSITE" id="PS50271"/>
    </source>
</evidence>
<evidence type="ECO:0000259" key="5">
    <source>
        <dbReference type="PROSITE" id="PS50235"/>
    </source>
</evidence>
<name>A0A1E4SZD1_9ASCO</name>
<dbReference type="GO" id="GO:0008270">
    <property type="term" value="F:zinc ion binding"/>
    <property type="evidence" value="ECO:0007669"/>
    <property type="project" value="UniProtKB-KW"/>
</dbReference>
<dbReference type="InterPro" id="IPR038765">
    <property type="entry name" value="Papain-like_cys_pep_sf"/>
</dbReference>
<dbReference type="InterPro" id="IPR050185">
    <property type="entry name" value="Ub_carboxyl-term_hydrolase"/>
</dbReference>
<evidence type="ECO:0000256" key="4">
    <source>
        <dbReference type="PROSITE-ProRule" id="PRU00502"/>
    </source>
</evidence>
<dbReference type="SMART" id="SM00290">
    <property type="entry name" value="ZnF_UBP"/>
    <property type="match status" value="1"/>
</dbReference>
<dbReference type="Gene3D" id="3.90.70.10">
    <property type="entry name" value="Cysteine proteinases"/>
    <property type="match status" value="1"/>
</dbReference>
<reference evidence="8" key="1">
    <citation type="submission" date="2016-04" db="EMBL/GenBank/DDBJ databases">
        <title>Comparative genomics of biotechnologically important yeasts.</title>
        <authorList>
            <consortium name="DOE Joint Genome Institute"/>
            <person name="Riley R."/>
            <person name="Haridas S."/>
            <person name="Wolfe K.H."/>
            <person name="Lopes M.R."/>
            <person name="Hittinger C.T."/>
            <person name="Goker M."/>
            <person name="Salamov A."/>
            <person name="Wisecaver J."/>
            <person name="Long T.M."/>
            <person name="Aerts A.L."/>
            <person name="Barry K."/>
            <person name="Choi C."/>
            <person name="Clum A."/>
            <person name="Coughlan A.Y."/>
            <person name="Deshpande S."/>
            <person name="Douglass A.P."/>
            <person name="Hanson S.J."/>
            <person name="Klenk H.-P."/>
            <person name="Labutti K."/>
            <person name="Lapidus A."/>
            <person name="Lindquist E."/>
            <person name="Lipzen A."/>
            <person name="Meier-Kolthoff J.P."/>
            <person name="Ohm R.A."/>
            <person name="Otillar R.P."/>
            <person name="Pangilinan J."/>
            <person name="Peng Y."/>
            <person name="Rokas A."/>
            <person name="Rosa C.A."/>
            <person name="Scheuner C."/>
            <person name="Sibirny A.A."/>
            <person name="Slot J.C."/>
            <person name="Stielow J.B."/>
            <person name="Sun H."/>
            <person name="Kurtzman C.P."/>
            <person name="Blackwell M."/>
            <person name="Grigoriev I.V."/>
            <person name="Jeffries T.W."/>
        </authorList>
    </citation>
    <scope>NUCLEOTIDE SEQUENCE [LARGE SCALE GENOMIC DNA]</scope>
    <source>
        <strain evidence="8">NRRL YB-2248</strain>
    </source>
</reference>
<dbReference type="STRING" id="983967.A0A1E4SZD1"/>
<keyword evidence="8" id="KW-1185">Reference proteome</keyword>
<dbReference type="SUPFAM" id="SSF54001">
    <property type="entry name" value="Cysteine proteinases"/>
    <property type="match status" value="1"/>
</dbReference>
<dbReference type="OrthoDB" id="10263353at2759"/>
<dbReference type="PROSITE" id="PS50271">
    <property type="entry name" value="ZF_UBP"/>
    <property type="match status" value="1"/>
</dbReference>
<feature type="domain" description="USP" evidence="5">
    <location>
        <begin position="177"/>
        <end position="458"/>
    </location>
</feature>
<accession>A0A1E4SZD1</accession>
<protein>
    <recommendedName>
        <fullName evidence="9">UBP-type domain-containing protein</fullName>
    </recommendedName>
</protein>
<evidence type="ECO:0000256" key="3">
    <source>
        <dbReference type="ARBA" id="ARBA00022833"/>
    </source>
</evidence>
<dbReference type="PANTHER" id="PTHR21646">
    <property type="entry name" value="UBIQUITIN CARBOXYL-TERMINAL HYDROLASE"/>
    <property type="match status" value="1"/>
</dbReference>